<proteinExistence type="predicted"/>
<keyword evidence="4" id="KW-1185">Reference proteome</keyword>
<accession>A0ABV5GA14</accession>
<dbReference type="Proteomes" id="UP001589575">
    <property type="component" value="Unassembled WGS sequence"/>
</dbReference>
<protein>
    <submittedName>
        <fullName evidence="3">Uncharacterized protein</fullName>
    </submittedName>
</protein>
<dbReference type="EMBL" id="JBHMFI010000028">
    <property type="protein sequence ID" value="MFB9075764.1"/>
    <property type="molecule type" value="Genomic_DNA"/>
</dbReference>
<sequence>MPLRSREPRYRRRAACGRHQRSRRGYPCSDCLFRRASDEGSCWAYWFRRQASRNPPKRSQDPAR</sequence>
<feature type="region of interest" description="Disordered" evidence="1">
    <location>
        <begin position="1"/>
        <end position="25"/>
    </location>
</feature>
<reference evidence="3 4" key="1">
    <citation type="submission" date="2024-09" db="EMBL/GenBank/DDBJ databases">
        <authorList>
            <person name="Sun Q."/>
            <person name="Mori K."/>
        </authorList>
    </citation>
    <scope>NUCLEOTIDE SEQUENCE [LARGE SCALE GENOMIC DNA]</scope>
    <source>
        <strain evidence="3 4">CCM 7609</strain>
    </source>
</reference>
<evidence type="ECO:0000313" key="4">
    <source>
        <dbReference type="Proteomes" id="UP001589575"/>
    </source>
</evidence>
<gene>
    <name evidence="2" type="ORF">ACFFX0_33280</name>
    <name evidence="3" type="ORF">ACFFX0_33380</name>
</gene>
<organism evidence="3 4">
    <name type="scientific">Citricoccus parietis</name>
    <dbReference type="NCBI Taxonomy" id="592307"/>
    <lineage>
        <taxon>Bacteria</taxon>
        <taxon>Bacillati</taxon>
        <taxon>Actinomycetota</taxon>
        <taxon>Actinomycetes</taxon>
        <taxon>Micrococcales</taxon>
        <taxon>Micrococcaceae</taxon>
        <taxon>Citricoccus</taxon>
    </lineage>
</organism>
<evidence type="ECO:0000256" key="1">
    <source>
        <dbReference type="SAM" id="MobiDB-lite"/>
    </source>
</evidence>
<evidence type="ECO:0000313" key="2">
    <source>
        <dbReference type="EMBL" id="MFB9075764.1"/>
    </source>
</evidence>
<dbReference type="EMBL" id="JBHMFI010000029">
    <property type="protein sequence ID" value="MFB9075782.1"/>
    <property type="molecule type" value="Genomic_DNA"/>
</dbReference>
<name>A0ABV5GA14_9MICC</name>
<evidence type="ECO:0000313" key="3">
    <source>
        <dbReference type="EMBL" id="MFB9075782.1"/>
    </source>
</evidence>
<feature type="compositionally biased region" description="Basic residues" evidence="1">
    <location>
        <begin position="9"/>
        <end position="24"/>
    </location>
</feature>
<comment type="caution">
    <text evidence="3">The sequence shown here is derived from an EMBL/GenBank/DDBJ whole genome shotgun (WGS) entry which is preliminary data.</text>
</comment>